<reference evidence="3 5" key="1">
    <citation type="submission" date="2019-03" db="EMBL/GenBank/DDBJ databases">
        <title>Vagococcus sp. was isolated fron gut of Carduelis flavirostris.</title>
        <authorList>
            <person name="Ge Y."/>
        </authorList>
    </citation>
    <scope>NUCLEOTIDE SEQUENCE [LARGE SCALE GENOMIC DNA]</scope>
    <source>
        <strain evidence="3 5">CF-210</strain>
    </source>
</reference>
<dbReference type="EMBL" id="SRHU01000018">
    <property type="protein sequence ID" value="TFZ41923.1"/>
    <property type="molecule type" value="Genomic_DNA"/>
</dbReference>
<feature type="transmembrane region" description="Helical" evidence="1">
    <location>
        <begin position="6"/>
        <end position="24"/>
    </location>
</feature>
<organism evidence="3 5">
    <name type="scientific">Vagococcus xieshaowenii</name>
    <dbReference type="NCBI Taxonomy" id="2562451"/>
    <lineage>
        <taxon>Bacteria</taxon>
        <taxon>Bacillati</taxon>
        <taxon>Bacillota</taxon>
        <taxon>Bacilli</taxon>
        <taxon>Lactobacillales</taxon>
        <taxon>Enterococcaceae</taxon>
        <taxon>Vagococcus</taxon>
    </lineage>
</organism>
<accession>A0AAJ5JLD8</accession>
<evidence type="ECO:0000313" key="5">
    <source>
        <dbReference type="Proteomes" id="UP000297725"/>
    </source>
</evidence>
<dbReference type="EMBL" id="CP038865">
    <property type="protein sequence ID" value="QCA28268.1"/>
    <property type="molecule type" value="Genomic_DNA"/>
</dbReference>
<dbReference type="Pfam" id="PF09682">
    <property type="entry name" value="Phage_holin_6_1"/>
    <property type="match status" value="1"/>
</dbReference>
<sequence>MEALQGAVLNLLAVIITSICGVVAKKITSYLNQKGVIATIQAKEASVMIAVDAVEQIARNEEVPSKFNKAKDMAIKFLAEQGITVTEHEIDTLIESAVAEINKNVKDELNQG</sequence>
<keyword evidence="4" id="KW-1185">Reference proteome</keyword>
<evidence type="ECO:0000313" key="3">
    <source>
        <dbReference type="EMBL" id="TFZ41923.1"/>
    </source>
</evidence>
<reference evidence="2 4" key="2">
    <citation type="journal article" date="2020" name="Int. J. Syst. Evol. Microbiol.">
        <title>Vagococcus xieshaowenii sp. nov., isolated from snow finch (Montifringilla taczanowskii) cloacal content.</title>
        <authorList>
            <person name="Ge Y."/>
            <person name="Yang J."/>
            <person name="Lai X.H."/>
            <person name="Zhang G."/>
            <person name="Jin D."/>
            <person name="Lu S."/>
            <person name="Wang B."/>
            <person name="Huang Y."/>
            <person name="Huang Y."/>
            <person name="Ren Z."/>
            <person name="Zhang X."/>
            <person name="Xu J."/>
        </authorList>
    </citation>
    <scope>NUCLEOTIDE SEQUENCE [LARGE SCALE GENOMIC DNA]</scope>
    <source>
        <strain evidence="4">personal::cf-49</strain>
        <strain evidence="2">Personal::cf-49</strain>
    </source>
</reference>
<keyword evidence="1" id="KW-0812">Transmembrane</keyword>
<dbReference type="AlphaFoldDB" id="A0AAJ5JLD8"/>
<gene>
    <name evidence="3" type="ORF">E4031_04840</name>
    <name evidence="2" type="ORF">E4Z98_02660</name>
</gene>
<dbReference type="Proteomes" id="UP000296883">
    <property type="component" value="Chromosome"/>
</dbReference>
<name>A0AAJ5JLD8_9ENTE</name>
<keyword evidence="1" id="KW-0472">Membrane</keyword>
<evidence type="ECO:0000313" key="4">
    <source>
        <dbReference type="Proteomes" id="UP000296883"/>
    </source>
</evidence>
<proteinExistence type="predicted"/>
<dbReference type="InterPro" id="IPR010026">
    <property type="entry name" value="Phage_holin_LL-H"/>
</dbReference>
<protein>
    <submittedName>
        <fullName evidence="3">N-acetylmuramoyl-L-alanine amidase</fullName>
    </submittedName>
</protein>
<evidence type="ECO:0000256" key="1">
    <source>
        <dbReference type="SAM" id="Phobius"/>
    </source>
</evidence>
<keyword evidence="1" id="KW-1133">Transmembrane helix</keyword>
<evidence type="ECO:0000313" key="2">
    <source>
        <dbReference type="EMBL" id="QCA28268.1"/>
    </source>
</evidence>
<dbReference type="Proteomes" id="UP000297725">
    <property type="component" value="Unassembled WGS sequence"/>
</dbReference>
<dbReference type="RefSeq" id="WP_135254311.1">
    <property type="nucleotide sequence ID" value="NZ_CP038865.1"/>
</dbReference>